<evidence type="ECO:0000313" key="1">
    <source>
        <dbReference type="EMBL" id="OUP51560.1"/>
    </source>
</evidence>
<comment type="caution">
    <text evidence="1">The sequence shown here is derived from an EMBL/GenBank/DDBJ whole genome shotgun (WGS) entry which is preliminary data.</text>
</comment>
<organism evidence="1 2">
    <name type="scientific">Butyricicoccus pullicaecorum</name>
    <dbReference type="NCBI Taxonomy" id="501571"/>
    <lineage>
        <taxon>Bacteria</taxon>
        <taxon>Bacillati</taxon>
        <taxon>Bacillota</taxon>
        <taxon>Clostridia</taxon>
        <taxon>Eubacteriales</taxon>
        <taxon>Butyricicoccaceae</taxon>
        <taxon>Butyricicoccus</taxon>
    </lineage>
</organism>
<dbReference type="EMBL" id="NFKK01000020">
    <property type="protein sequence ID" value="OUP51560.1"/>
    <property type="molecule type" value="Genomic_DNA"/>
</dbReference>
<dbReference type="RefSeq" id="WP_087374335.1">
    <property type="nucleotide sequence ID" value="NZ_NFKK01000020.1"/>
</dbReference>
<dbReference type="InterPro" id="IPR027417">
    <property type="entry name" value="P-loop_NTPase"/>
</dbReference>
<accession>A0A1Y4L6T3</accession>
<gene>
    <name evidence="1" type="ORF">B5F17_12595</name>
</gene>
<reference evidence="2" key="1">
    <citation type="submission" date="2017-04" db="EMBL/GenBank/DDBJ databases">
        <title>Function of individual gut microbiota members based on whole genome sequencing of pure cultures obtained from chicken caecum.</title>
        <authorList>
            <person name="Medvecky M."/>
            <person name="Cejkova D."/>
            <person name="Polansky O."/>
            <person name="Karasova D."/>
            <person name="Kubasova T."/>
            <person name="Cizek A."/>
            <person name="Rychlik I."/>
        </authorList>
    </citation>
    <scope>NUCLEOTIDE SEQUENCE [LARGE SCALE GENOMIC DNA]</scope>
    <source>
        <strain evidence="2">An180</strain>
    </source>
</reference>
<dbReference type="SUPFAM" id="SSF52540">
    <property type="entry name" value="P-loop containing nucleoside triphosphate hydrolases"/>
    <property type="match status" value="1"/>
</dbReference>
<evidence type="ECO:0000313" key="2">
    <source>
        <dbReference type="Proteomes" id="UP000195897"/>
    </source>
</evidence>
<proteinExistence type="predicted"/>
<dbReference type="AlphaFoldDB" id="A0A1Y4L6T3"/>
<name>A0A1Y4L6T3_9FIRM</name>
<dbReference type="Proteomes" id="UP000195897">
    <property type="component" value="Unassembled WGS sequence"/>
</dbReference>
<sequence>MQAIHDSVFSIRENVGLFHKKRKICNFTPRIRRVYRTEDESALLELEIRLGASVHERVVRFEELASFDFESSFMGAICADDQGKPTQRLVVQYLRECLHENRAQQSAGLYITRGGWHEIAGKWCFVAGNTLLGQCGSNDVGLDLELKQRHLACGPEPLDTAESVEFLLRLFQQHSAVRIPTFAFTVVTALRSVLEQEGIPPVGVLYLDGPQGVGKTTVATDFCTLYDQNGRKSDVFDASSSDSAILDALASAKDRIVLLDDICNESDAADKRKRLALAAHSVRIAVNDTDRGRRRGWKTEQVRCRAGLVITGEFPLRSASELTRCIRIPIMSRMTGRSASDRMRAAASLAGYLSWFAEHMTDERARLREEFDMFCRESARRREERLQKSLWQLAWGFDSFLRFALEIRAIDSSCRDAMRELRDEILVDIFRETAALIEQTWSADMRNLAEVIATGIAKRQLSVTRRRGCVCVPLQTLMGYLQEVSAGKICNERQVTAALRQQDLLCMDQTGKSTCKVHGQRMLRIYENKLKARKNHEFCN</sequence>
<evidence type="ECO:0008006" key="3">
    <source>
        <dbReference type="Google" id="ProtNLM"/>
    </source>
</evidence>
<dbReference type="Gene3D" id="3.40.50.300">
    <property type="entry name" value="P-loop containing nucleotide triphosphate hydrolases"/>
    <property type="match status" value="1"/>
</dbReference>
<protein>
    <recommendedName>
        <fullName evidence="3">DUF927 domain-containing protein</fullName>
    </recommendedName>
</protein>